<keyword evidence="3" id="KW-1185">Reference proteome</keyword>
<comment type="caution">
    <text evidence="2">The sequence shown here is derived from an EMBL/GenBank/DDBJ whole genome shotgun (WGS) entry which is preliminary data.</text>
</comment>
<evidence type="ECO:0000313" key="2">
    <source>
        <dbReference type="EMBL" id="KAK1125052.1"/>
    </source>
</evidence>
<evidence type="ECO:0000313" key="3">
    <source>
        <dbReference type="Proteomes" id="UP001177670"/>
    </source>
</evidence>
<evidence type="ECO:0000256" key="1">
    <source>
        <dbReference type="SAM" id="MobiDB-lite"/>
    </source>
</evidence>
<feature type="region of interest" description="Disordered" evidence="1">
    <location>
        <begin position="25"/>
        <end position="63"/>
    </location>
</feature>
<protein>
    <submittedName>
        <fullName evidence="2">Uncharacterized protein</fullName>
    </submittedName>
</protein>
<dbReference type="Proteomes" id="UP001177670">
    <property type="component" value="Unassembled WGS sequence"/>
</dbReference>
<proteinExistence type="predicted"/>
<feature type="compositionally biased region" description="Basic and acidic residues" evidence="1">
    <location>
        <begin position="25"/>
        <end position="42"/>
    </location>
</feature>
<organism evidence="2 3">
    <name type="scientific">Melipona bicolor</name>
    <dbReference type="NCBI Taxonomy" id="60889"/>
    <lineage>
        <taxon>Eukaryota</taxon>
        <taxon>Metazoa</taxon>
        <taxon>Ecdysozoa</taxon>
        <taxon>Arthropoda</taxon>
        <taxon>Hexapoda</taxon>
        <taxon>Insecta</taxon>
        <taxon>Pterygota</taxon>
        <taxon>Neoptera</taxon>
        <taxon>Endopterygota</taxon>
        <taxon>Hymenoptera</taxon>
        <taxon>Apocrita</taxon>
        <taxon>Aculeata</taxon>
        <taxon>Apoidea</taxon>
        <taxon>Anthophila</taxon>
        <taxon>Apidae</taxon>
        <taxon>Melipona</taxon>
    </lineage>
</organism>
<reference evidence="2" key="1">
    <citation type="submission" date="2021-10" db="EMBL/GenBank/DDBJ databases">
        <title>Melipona bicolor Genome sequencing and assembly.</title>
        <authorList>
            <person name="Araujo N.S."/>
            <person name="Arias M.C."/>
        </authorList>
    </citation>
    <scope>NUCLEOTIDE SEQUENCE</scope>
    <source>
        <strain evidence="2">USP_2M_L1-L4_2017</strain>
        <tissue evidence="2">Whole body</tissue>
    </source>
</reference>
<name>A0AA40KLR7_9HYME</name>
<dbReference type="EMBL" id="JAHYIQ010000017">
    <property type="protein sequence ID" value="KAK1125052.1"/>
    <property type="molecule type" value="Genomic_DNA"/>
</dbReference>
<accession>A0AA40KLR7</accession>
<gene>
    <name evidence="2" type="ORF">K0M31_006390</name>
</gene>
<dbReference type="AlphaFoldDB" id="A0AA40KLR7"/>
<sequence>MSERIEARRDISGNRLAKGKFDFGERSRDCDKARRKQEEKQRASRTSIRVADLSRGRATTTTQCPPIPRKLVDWWLARSPRSLFSPSPGDRTAMRGWRFFLLRKENREGERACSASAPESLAEILGAGVLQARFSSVVVGGRERKMPEKRG</sequence>